<feature type="non-terminal residue" evidence="3">
    <location>
        <position position="146"/>
    </location>
</feature>
<keyword evidence="4" id="KW-1185">Reference proteome</keyword>
<dbReference type="InterPro" id="IPR011665">
    <property type="entry name" value="BRF1_TBP-bd_dom"/>
</dbReference>
<sequence>MEEEADNITELQREIELQLETNGRKKGRNKKTEIDEEQQDVNRFITESIDGTISQILHEENMDDPLNIERETLTKELGPNIDSMGLADSLEDTVNIPLNTPTTEVDLTFDDIDDEEIDAYIMNKDEVEHKSGLWHKLNANYLEQQK</sequence>
<dbReference type="Gene3D" id="1.20.5.650">
    <property type="entry name" value="Single helix bin"/>
    <property type="match status" value="1"/>
</dbReference>
<dbReference type="AlphaFoldDB" id="A0A8K0FYC3"/>
<gene>
    <name evidence="3" type="ORF">ILUMI_24880</name>
</gene>
<evidence type="ECO:0000313" key="4">
    <source>
        <dbReference type="Proteomes" id="UP000801492"/>
    </source>
</evidence>
<organism evidence="3 4">
    <name type="scientific">Ignelater luminosus</name>
    <name type="common">Cucubano</name>
    <name type="synonym">Pyrophorus luminosus</name>
    <dbReference type="NCBI Taxonomy" id="2038154"/>
    <lineage>
        <taxon>Eukaryota</taxon>
        <taxon>Metazoa</taxon>
        <taxon>Ecdysozoa</taxon>
        <taxon>Arthropoda</taxon>
        <taxon>Hexapoda</taxon>
        <taxon>Insecta</taxon>
        <taxon>Pterygota</taxon>
        <taxon>Neoptera</taxon>
        <taxon>Endopterygota</taxon>
        <taxon>Coleoptera</taxon>
        <taxon>Polyphaga</taxon>
        <taxon>Elateriformia</taxon>
        <taxon>Elateroidea</taxon>
        <taxon>Elateridae</taxon>
        <taxon>Agrypninae</taxon>
        <taxon>Pyrophorini</taxon>
        <taxon>Ignelater</taxon>
    </lineage>
</organism>
<dbReference type="Pfam" id="PF07741">
    <property type="entry name" value="BRF1"/>
    <property type="match status" value="1"/>
</dbReference>
<reference evidence="3" key="1">
    <citation type="submission" date="2019-08" db="EMBL/GenBank/DDBJ databases">
        <title>The genome of the North American firefly Photinus pyralis.</title>
        <authorList>
            <consortium name="Photinus pyralis genome working group"/>
            <person name="Fallon T.R."/>
            <person name="Sander Lower S.E."/>
            <person name="Weng J.-K."/>
        </authorList>
    </citation>
    <scope>NUCLEOTIDE SEQUENCE</scope>
    <source>
        <strain evidence="3">TRF0915ILg1</strain>
        <tissue evidence="3">Whole body</tissue>
    </source>
</reference>
<protein>
    <recommendedName>
        <fullName evidence="2">Brf1 TBP-binding domain-containing protein</fullName>
    </recommendedName>
</protein>
<accession>A0A8K0FYC3</accession>
<evidence type="ECO:0000256" key="1">
    <source>
        <dbReference type="SAM" id="MobiDB-lite"/>
    </source>
</evidence>
<proteinExistence type="predicted"/>
<dbReference type="EMBL" id="VTPC01090816">
    <property type="protein sequence ID" value="KAF2881292.1"/>
    <property type="molecule type" value="Genomic_DNA"/>
</dbReference>
<name>A0A8K0FYC3_IGNLU</name>
<dbReference type="OrthoDB" id="511529at2759"/>
<evidence type="ECO:0000259" key="2">
    <source>
        <dbReference type="Pfam" id="PF07741"/>
    </source>
</evidence>
<dbReference type="Proteomes" id="UP000801492">
    <property type="component" value="Unassembled WGS sequence"/>
</dbReference>
<evidence type="ECO:0000313" key="3">
    <source>
        <dbReference type="EMBL" id="KAF2881292.1"/>
    </source>
</evidence>
<feature type="domain" description="Brf1 TBP-binding" evidence="2">
    <location>
        <begin position="110"/>
        <end position="146"/>
    </location>
</feature>
<feature type="region of interest" description="Disordered" evidence="1">
    <location>
        <begin position="18"/>
        <end position="38"/>
    </location>
</feature>
<comment type="caution">
    <text evidence="3">The sequence shown here is derived from an EMBL/GenBank/DDBJ whole genome shotgun (WGS) entry which is preliminary data.</text>
</comment>